<feature type="non-terminal residue" evidence="2">
    <location>
        <position position="1"/>
    </location>
</feature>
<accession>A0A8S2G3C0</accession>
<feature type="signal peptide" evidence="1">
    <location>
        <begin position="1"/>
        <end position="23"/>
    </location>
</feature>
<evidence type="ECO:0000313" key="3">
    <source>
        <dbReference type="EMBL" id="CAF4438275.1"/>
    </source>
</evidence>
<comment type="caution">
    <text evidence="2">The sequence shown here is derived from an EMBL/GenBank/DDBJ whole genome shotgun (WGS) entry which is preliminary data.</text>
</comment>
<dbReference type="AlphaFoldDB" id="A0A8S2G3C0"/>
<dbReference type="EMBL" id="CAJOBA010080279">
    <property type="protein sequence ID" value="CAF4438275.1"/>
    <property type="molecule type" value="Genomic_DNA"/>
</dbReference>
<reference evidence="2" key="1">
    <citation type="submission" date="2021-02" db="EMBL/GenBank/DDBJ databases">
        <authorList>
            <person name="Nowell W R."/>
        </authorList>
    </citation>
    <scope>NUCLEOTIDE SEQUENCE</scope>
</reference>
<evidence type="ECO:0000313" key="4">
    <source>
        <dbReference type="Proteomes" id="UP000677228"/>
    </source>
</evidence>
<protein>
    <recommendedName>
        <fullName evidence="5">Lysozyme</fullName>
    </recommendedName>
</protein>
<evidence type="ECO:0000256" key="1">
    <source>
        <dbReference type="SAM" id="SignalP"/>
    </source>
</evidence>
<sequence length="110" mass="12074">ESTKMKSITIAAVLIACFMVVNCNFLSRKCKCKAVSNTVHFPFHEWDQSSCKFCSCSDPAMVNCQAACKRIVEDYSKSGCGKVIKGSKIKHKWDAGNCGEGISTEEYTCA</sequence>
<dbReference type="EMBL" id="CAJNOK010055500">
    <property type="protein sequence ID" value="CAF1619603.1"/>
    <property type="molecule type" value="Genomic_DNA"/>
</dbReference>
<evidence type="ECO:0008006" key="5">
    <source>
        <dbReference type="Google" id="ProtNLM"/>
    </source>
</evidence>
<dbReference type="Proteomes" id="UP000682733">
    <property type="component" value="Unassembled WGS sequence"/>
</dbReference>
<evidence type="ECO:0000313" key="2">
    <source>
        <dbReference type="EMBL" id="CAF1619603.1"/>
    </source>
</evidence>
<keyword evidence="1" id="KW-0732">Signal</keyword>
<organism evidence="2 4">
    <name type="scientific">Didymodactylos carnosus</name>
    <dbReference type="NCBI Taxonomy" id="1234261"/>
    <lineage>
        <taxon>Eukaryota</taxon>
        <taxon>Metazoa</taxon>
        <taxon>Spiralia</taxon>
        <taxon>Gnathifera</taxon>
        <taxon>Rotifera</taxon>
        <taxon>Eurotatoria</taxon>
        <taxon>Bdelloidea</taxon>
        <taxon>Philodinida</taxon>
        <taxon>Philodinidae</taxon>
        <taxon>Didymodactylos</taxon>
    </lineage>
</organism>
<gene>
    <name evidence="2" type="ORF">OVA965_LOCUS43114</name>
    <name evidence="3" type="ORF">TMI583_LOCUS45251</name>
</gene>
<feature type="chain" id="PRO_5036273547" description="Lysozyme" evidence="1">
    <location>
        <begin position="24"/>
        <end position="110"/>
    </location>
</feature>
<dbReference type="Proteomes" id="UP000677228">
    <property type="component" value="Unassembled WGS sequence"/>
</dbReference>
<name>A0A8S2G3C0_9BILA</name>
<proteinExistence type="predicted"/>